<dbReference type="Proteomes" id="UP000296822">
    <property type="component" value="Plasmid unnamed4"/>
</dbReference>
<protein>
    <submittedName>
        <fullName evidence="1">Pyridoxamine 5'-phosphate oxidase family protein</fullName>
    </submittedName>
</protein>
<gene>
    <name evidence="1" type="ORF">DV706_21155</name>
</gene>
<sequence length="163" mass="18211">MTVDELSDYGMVEMDDDEIQGFLSSQTVGVLGLSTDDAPIMRPLSFSFDGESCLYILYVLGSSSRKAELTDHADAARFLVYRADTPFNWSSVLLTGTIDEVSADERDEIQDDIELRWRPDVFERASASENTKLYQFTIEDQVGLKHIGLPPELEPDSEEESSG</sequence>
<dbReference type="GeneID" id="39853794"/>
<dbReference type="InterPro" id="IPR024747">
    <property type="entry name" value="Pyridox_Oxase-rel"/>
</dbReference>
<evidence type="ECO:0000313" key="1">
    <source>
        <dbReference type="EMBL" id="QCC57033.1"/>
    </source>
</evidence>
<reference evidence="1 2" key="1">
    <citation type="journal article" date="2019" name="Nat. Commun.">
        <title>A new type of DNA phosphorothioation-based antiviral system in archaea.</title>
        <authorList>
            <person name="Xiong L."/>
            <person name="Liu S."/>
            <person name="Chen S."/>
            <person name="Xiao Y."/>
            <person name="Zhu B."/>
            <person name="Gao Y."/>
            <person name="Zhang Y."/>
            <person name="Chen B."/>
            <person name="Luo J."/>
            <person name="Deng Z."/>
            <person name="Chen X."/>
            <person name="Wang L."/>
            <person name="Chen S."/>
        </authorList>
    </citation>
    <scope>NUCLEOTIDE SEQUENCE [LARGE SCALE GENOMIC DNA]</scope>
    <source>
        <strain evidence="1 2">JCM 10635</strain>
        <plasmid evidence="1 2">unnamed4</plasmid>
    </source>
</reference>
<organism evidence="1 2">
    <name type="scientific">Natronorubrum bangense</name>
    <dbReference type="NCBI Taxonomy" id="61858"/>
    <lineage>
        <taxon>Archaea</taxon>
        <taxon>Methanobacteriati</taxon>
        <taxon>Methanobacteriota</taxon>
        <taxon>Stenosarchaea group</taxon>
        <taxon>Halobacteria</taxon>
        <taxon>Halobacteriales</taxon>
        <taxon>Natrialbaceae</taxon>
        <taxon>Natronorubrum</taxon>
    </lineage>
</organism>
<dbReference type="Gene3D" id="2.30.110.10">
    <property type="entry name" value="Electron Transport, Fmn-binding Protein, Chain A"/>
    <property type="match status" value="1"/>
</dbReference>
<dbReference type="AlphaFoldDB" id="A0A4D6HSZ3"/>
<name>A0A4D6HSZ3_9EURY</name>
<dbReference type="InterPro" id="IPR012349">
    <property type="entry name" value="Split_barrel_FMN-bd"/>
</dbReference>
<dbReference type="RefSeq" id="WP_006065843.1">
    <property type="nucleotide sequence ID" value="NZ_CP031309.1"/>
</dbReference>
<dbReference type="SUPFAM" id="SSF50475">
    <property type="entry name" value="FMN-binding split barrel"/>
    <property type="match status" value="1"/>
</dbReference>
<accession>A0A4D6HSZ3</accession>
<geneLocation type="plasmid" evidence="1 2">
    <name>unnamed4</name>
</geneLocation>
<dbReference type="EMBL" id="CP031309">
    <property type="protein sequence ID" value="QCC57033.1"/>
    <property type="molecule type" value="Genomic_DNA"/>
</dbReference>
<keyword evidence="1" id="KW-0614">Plasmid</keyword>
<proteinExistence type="predicted"/>
<dbReference type="Pfam" id="PF12900">
    <property type="entry name" value="Pyridox_ox_2"/>
    <property type="match status" value="1"/>
</dbReference>
<dbReference type="KEGG" id="nbg:DV706_21155"/>
<evidence type="ECO:0000313" key="2">
    <source>
        <dbReference type="Proteomes" id="UP000296822"/>
    </source>
</evidence>